<evidence type="ECO:0000313" key="2">
    <source>
        <dbReference type="Proteomes" id="UP000310168"/>
    </source>
</evidence>
<name>A0ABY2TS38_9SPIR</name>
<sequence length="186" mass="20828">MKKIILFTFIIIISLSSYNKLFANYPSGSAAGFFIRFSFPSQTSLGITGKFEGIPFMFGGIFNIGISSSGWSWFGLSASADWWGFTTKLGDLGKSDVRLYLGPGLEAITGFGNKYWNIEAAFRMPVGVSFIVDRDWEIFLQITPGLSIISIGSRGFGTFGWYPSYTGWTFASFFRFSGDFGFRYWF</sequence>
<keyword evidence="2" id="KW-1185">Reference proteome</keyword>
<protein>
    <recommendedName>
        <fullName evidence="3">Outer membrane protein beta-barrel domain-containing protein</fullName>
    </recommendedName>
</protein>
<comment type="caution">
    <text evidence="1">The sequence shown here is derived from an EMBL/GenBank/DDBJ whole genome shotgun (WGS) entry which is preliminary data.</text>
</comment>
<dbReference type="EMBL" id="SJDU01000064">
    <property type="protein sequence ID" value="TKZ35705.1"/>
    <property type="molecule type" value="Genomic_DNA"/>
</dbReference>
<proteinExistence type="predicted"/>
<dbReference type="RefSeq" id="WP_137997814.1">
    <property type="nucleotide sequence ID" value="NZ_SJDU01000064.1"/>
</dbReference>
<reference evidence="1 2" key="1">
    <citation type="journal article" date="2019" name="Anaerobe">
        <title>Brachyspira catarrhinii sp. nov., an anaerobic intestinal spirochaete isolated from vervet monkeys may have been misidentified as Brachyspira aalborgi in previous studies.</title>
        <authorList>
            <person name="Phillips N.D."/>
            <person name="La T."/>
            <person name="Hampson D.J."/>
        </authorList>
    </citation>
    <scope>NUCLEOTIDE SEQUENCE [LARGE SCALE GENOMIC DNA]</scope>
    <source>
        <strain evidence="1 2">Z12</strain>
    </source>
</reference>
<gene>
    <name evidence="1" type="ORF">EZH24_03880</name>
</gene>
<dbReference type="Proteomes" id="UP000310168">
    <property type="component" value="Unassembled WGS sequence"/>
</dbReference>
<evidence type="ECO:0000313" key="1">
    <source>
        <dbReference type="EMBL" id="TKZ35705.1"/>
    </source>
</evidence>
<accession>A0ABY2TS38</accession>
<organism evidence="1 2">
    <name type="scientific">Brachyspira catarrhinii</name>
    <dbReference type="NCBI Taxonomy" id="2528966"/>
    <lineage>
        <taxon>Bacteria</taxon>
        <taxon>Pseudomonadati</taxon>
        <taxon>Spirochaetota</taxon>
        <taxon>Spirochaetia</taxon>
        <taxon>Brachyspirales</taxon>
        <taxon>Brachyspiraceae</taxon>
        <taxon>Brachyspira</taxon>
    </lineage>
</organism>
<evidence type="ECO:0008006" key="3">
    <source>
        <dbReference type="Google" id="ProtNLM"/>
    </source>
</evidence>